<organism evidence="3 4">
    <name type="scientific">Actinacidiphila guanduensis</name>
    <dbReference type="NCBI Taxonomy" id="310781"/>
    <lineage>
        <taxon>Bacteria</taxon>
        <taxon>Bacillati</taxon>
        <taxon>Actinomycetota</taxon>
        <taxon>Actinomycetes</taxon>
        <taxon>Kitasatosporales</taxon>
        <taxon>Streptomycetaceae</taxon>
        <taxon>Actinacidiphila</taxon>
    </lineage>
</organism>
<dbReference type="Proteomes" id="UP000199341">
    <property type="component" value="Unassembled WGS sequence"/>
</dbReference>
<dbReference type="CDD" id="cd06988">
    <property type="entry name" value="cupin_DddK"/>
    <property type="match status" value="1"/>
</dbReference>
<dbReference type="InterPro" id="IPR051610">
    <property type="entry name" value="GPI/OXD"/>
</dbReference>
<feature type="domain" description="Cupin type-2" evidence="2">
    <location>
        <begin position="44"/>
        <end position="111"/>
    </location>
</feature>
<evidence type="ECO:0000256" key="1">
    <source>
        <dbReference type="ARBA" id="ARBA00022723"/>
    </source>
</evidence>
<gene>
    <name evidence="3" type="ORF">SAMN05216259_106391</name>
</gene>
<dbReference type="PANTHER" id="PTHR35848">
    <property type="entry name" value="OXALATE-BINDING PROTEIN"/>
    <property type="match status" value="1"/>
</dbReference>
<dbReference type="Gene3D" id="2.60.120.10">
    <property type="entry name" value="Jelly Rolls"/>
    <property type="match status" value="1"/>
</dbReference>
<protein>
    <submittedName>
        <fullName evidence="3">Cupin domain-containing protein</fullName>
    </submittedName>
</protein>
<evidence type="ECO:0000313" key="3">
    <source>
        <dbReference type="EMBL" id="SDN96968.1"/>
    </source>
</evidence>
<dbReference type="AlphaFoldDB" id="A0A1H0FQL4"/>
<accession>A0A1H0FQL4</accession>
<dbReference type="InterPro" id="IPR011051">
    <property type="entry name" value="RmlC_Cupin_sf"/>
</dbReference>
<keyword evidence="1" id="KW-0479">Metal-binding</keyword>
<dbReference type="STRING" id="310781.SAMN05216259_106391"/>
<proteinExistence type="predicted"/>
<dbReference type="RefSeq" id="WP_093785142.1">
    <property type="nucleotide sequence ID" value="NZ_FNIE01000006.1"/>
</dbReference>
<reference evidence="3 4" key="1">
    <citation type="submission" date="2016-10" db="EMBL/GenBank/DDBJ databases">
        <authorList>
            <person name="de Groot N.N."/>
        </authorList>
    </citation>
    <scope>NUCLEOTIDE SEQUENCE [LARGE SCALE GENOMIC DNA]</scope>
    <source>
        <strain evidence="3 4">CGMCC 4.2022</strain>
    </source>
</reference>
<name>A0A1H0FQL4_9ACTN</name>
<dbReference type="EMBL" id="FNIE01000006">
    <property type="protein sequence ID" value="SDN96968.1"/>
    <property type="molecule type" value="Genomic_DNA"/>
</dbReference>
<dbReference type="Pfam" id="PF07883">
    <property type="entry name" value="Cupin_2"/>
    <property type="match status" value="1"/>
</dbReference>
<evidence type="ECO:0000313" key="4">
    <source>
        <dbReference type="Proteomes" id="UP000199341"/>
    </source>
</evidence>
<dbReference type="SUPFAM" id="SSF51182">
    <property type="entry name" value="RmlC-like cupins"/>
    <property type="match status" value="1"/>
</dbReference>
<dbReference type="OrthoDB" id="3296127at2"/>
<dbReference type="PANTHER" id="PTHR35848:SF6">
    <property type="entry name" value="CUPIN TYPE-2 DOMAIN-CONTAINING PROTEIN"/>
    <property type="match status" value="1"/>
</dbReference>
<dbReference type="InterPro" id="IPR014710">
    <property type="entry name" value="RmlC-like_jellyroll"/>
</dbReference>
<dbReference type="GO" id="GO:0046872">
    <property type="term" value="F:metal ion binding"/>
    <property type="evidence" value="ECO:0007669"/>
    <property type="project" value="UniProtKB-KW"/>
</dbReference>
<dbReference type="InterPro" id="IPR013096">
    <property type="entry name" value="Cupin_2"/>
</dbReference>
<evidence type="ECO:0000259" key="2">
    <source>
        <dbReference type="Pfam" id="PF07883"/>
    </source>
</evidence>
<keyword evidence="4" id="KW-1185">Reference proteome</keyword>
<sequence length="127" mass="14359">MTDHEHPGVTIRPREPERLERAHGLDLSLLHPWPGLNTPFRGAWCVLRPGDVSEAHAHHDREIFIAMSGRGVLLAGGDRREIAAGDLALLPPDVEHRVANEYDEDFSYYAIWWEPGMSEQYLAEEPA</sequence>